<feature type="compositionally biased region" description="Basic and acidic residues" evidence="8">
    <location>
        <begin position="597"/>
        <end position="610"/>
    </location>
</feature>
<evidence type="ECO:0000259" key="9">
    <source>
        <dbReference type="PROSITE" id="PS51434"/>
    </source>
</evidence>
<comment type="caution">
    <text evidence="10">The sequence shown here is derived from an EMBL/GenBank/DDBJ whole genome shotgun (WGS) entry which is preliminary data.</text>
</comment>
<dbReference type="EMBL" id="JACEIK010000241">
    <property type="protein sequence ID" value="MCD7453171.1"/>
    <property type="molecule type" value="Genomic_DNA"/>
</dbReference>
<evidence type="ECO:0000313" key="10">
    <source>
        <dbReference type="EMBL" id="MCD7453171.1"/>
    </source>
</evidence>
<protein>
    <recommendedName>
        <fullName evidence="9">Peptidase S59 domain-containing protein</fullName>
    </recommendedName>
</protein>
<dbReference type="PANTHER" id="PTHR23198">
    <property type="entry name" value="NUCLEOPORIN"/>
    <property type="match status" value="1"/>
</dbReference>
<keyword evidence="11" id="KW-1185">Reference proteome</keyword>
<feature type="compositionally biased region" description="Polar residues" evidence="8">
    <location>
        <begin position="489"/>
        <end position="502"/>
    </location>
</feature>
<dbReference type="Proteomes" id="UP000823775">
    <property type="component" value="Unassembled WGS sequence"/>
</dbReference>
<comment type="subcellular location">
    <subcellularLocation>
        <location evidence="1">Nucleus</location>
        <location evidence="1">Nuclear pore complex</location>
    </subcellularLocation>
</comment>
<evidence type="ECO:0000256" key="2">
    <source>
        <dbReference type="ARBA" id="ARBA00022448"/>
    </source>
</evidence>
<dbReference type="InterPro" id="IPR007230">
    <property type="entry name" value="Nup98_auto-Pept-S59_dom"/>
</dbReference>
<keyword evidence="2" id="KW-0813">Transport</keyword>
<dbReference type="InterPro" id="IPR037665">
    <property type="entry name" value="Nucleoporin_S59-like"/>
</dbReference>
<accession>A0ABS8S297</accession>
<gene>
    <name evidence="10" type="ORF">HAX54_019914</name>
</gene>
<evidence type="ECO:0000256" key="3">
    <source>
        <dbReference type="ARBA" id="ARBA00022816"/>
    </source>
</evidence>
<dbReference type="Gene3D" id="3.30.1610.10">
    <property type="entry name" value="Peptidase S59, nucleoporin"/>
    <property type="match status" value="1"/>
</dbReference>
<keyword evidence="7" id="KW-0539">Nucleus</keyword>
<feature type="region of interest" description="Disordered" evidence="8">
    <location>
        <begin position="588"/>
        <end position="610"/>
    </location>
</feature>
<dbReference type="Gene3D" id="1.10.10.2360">
    <property type="match status" value="1"/>
</dbReference>
<evidence type="ECO:0000313" key="11">
    <source>
        <dbReference type="Proteomes" id="UP000823775"/>
    </source>
</evidence>
<reference evidence="10 11" key="1">
    <citation type="journal article" date="2021" name="BMC Genomics">
        <title>Datura genome reveals duplications of psychoactive alkaloid biosynthetic genes and high mutation rate following tissue culture.</title>
        <authorList>
            <person name="Rajewski A."/>
            <person name="Carter-House D."/>
            <person name="Stajich J."/>
            <person name="Litt A."/>
        </authorList>
    </citation>
    <scope>NUCLEOTIDE SEQUENCE [LARGE SCALE GENOMIC DNA]</scope>
    <source>
        <strain evidence="10">AR-01</strain>
    </source>
</reference>
<proteinExistence type="predicted"/>
<dbReference type="Pfam" id="PF21240">
    <property type="entry name" value="Nup98_GLEBS"/>
    <property type="match status" value="1"/>
</dbReference>
<keyword evidence="5" id="KW-0811">Translocation</keyword>
<dbReference type="Pfam" id="PF04096">
    <property type="entry name" value="Nucleoporin2"/>
    <property type="match status" value="1"/>
</dbReference>
<feature type="domain" description="Peptidase S59" evidence="9">
    <location>
        <begin position="700"/>
        <end position="842"/>
    </location>
</feature>
<dbReference type="PANTHER" id="PTHR23198:SF19">
    <property type="entry name" value="NUCLEAR PORE COMPLEX PROTEIN NUP98A-LIKE ISOFORM X1"/>
    <property type="match status" value="1"/>
</dbReference>
<sequence length="842" mass="90852">MSMFTLKNTAPSSSPSCSSINLFGSTSGVQQTSNSSVPQLFGTMTSSALLLAPPFGNSTPFGGALAFSAANSATSGQTQSTSPGSSTLPTFGKKYDVNSVANEPLLWSRDANVSDSMFGFPKAPAFGVSSNSHFGTQRFDSYSFGQPAVSMSGSKGKESTTPLLKSCGFGESAFGISQKGSKIASYIATPEKDSKRPGGEKFQSICAMQTYKDKSHEELRFEDYQLGDKGRKCGSSFSVSGTQGFGVINNTRPSVSPVFNQSNAQPFYSHFPSTFAVKRAGVDSLSNENSTATASTPFPKSQQSISCLFPPNTSLLNSCGTGSRVESTASDVSFSPWIHPRPFAPLKPASSSSTTSAFFPLRNPWALSTSSTLSLTQSPLSPCTVSPSTYAWLAEPSDHDFDQKNSFSPTPVLTAGSTPQSTLCLNCLKQSQPTPPRLHNVSSTLSIGLENSRTSSQLSTGYPLAASQNTPLFFGPLQPEMTPNVGATLPTTNASHSSTGASCSEIGQGVGQPSISGQLSYFPSITEVKPSSLMPPAETQPSVQISVEHPNLATSIQYGISSLPVYNNPAPFRRKSSLIIRHSSLSQHRLPPQKYKPTSDKPKVPFFMDKEHTSGVPRTEVVIIPRENPRDWVRPTAKRFPLGADSCAWSQLKHTSMGRTHDGGKVGDKPKLEPEEMHCGQLKHSADDKDVYAVMPKLERADYYTVPPMDELISKEKEEAGFCGHIKDLVVGRHGYGSIKFLGETDVRKLDLDSAVHFNYREVIIYMDESKKPPVGQGLNKPAEITLLNVRCINKSTGKVYKDGAVVNKYRDMLIKKAVEQDAEFVSYDPVEGQWKFRVSHF</sequence>
<name>A0ABS8S297_DATST</name>
<evidence type="ECO:0000256" key="1">
    <source>
        <dbReference type="ARBA" id="ARBA00004567"/>
    </source>
</evidence>
<evidence type="ECO:0000256" key="8">
    <source>
        <dbReference type="SAM" id="MobiDB-lite"/>
    </source>
</evidence>
<keyword evidence="4" id="KW-0653">Protein transport</keyword>
<dbReference type="InterPro" id="IPR036903">
    <property type="entry name" value="Nup98_auto-Pept-S59_dom_sf"/>
</dbReference>
<dbReference type="PROSITE" id="PS51434">
    <property type="entry name" value="NUP_C"/>
    <property type="match status" value="1"/>
</dbReference>
<evidence type="ECO:0000256" key="5">
    <source>
        <dbReference type="ARBA" id="ARBA00023010"/>
    </source>
</evidence>
<evidence type="ECO:0000256" key="4">
    <source>
        <dbReference type="ARBA" id="ARBA00022927"/>
    </source>
</evidence>
<dbReference type="SUPFAM" id="SSF82215">
    <property type="entry name" value="C-terminal autoproteolytic domain of nucleoporin nup98"/>
    <property type="match status" value="1"/>
</dbReference>
<organism evidence="10 11">
    <name type="scientific">Datura stramonium</name>
    <name type="common">Jimsonweed</name>
    <name type="synonym">Common thornapple</name>
    <dbReference type="NCBI Taxonomy" id="4076"/>
    <lineage>
        <taxon>Eukaryota</taxon>
        <taxon>Viridiplantae</taxon>
        <taxon>Streptophyta</taxon>
        <taxon>Embryophyta</taxon>
        <taxon>Tracheophyta</taxon>
        <taxon>Spermatophyta</taxon>
        <taxon>Magnoliopsida</taxon>
        <taxon>eudicotyledons</taxon>
        <taxon>Gunneridae</taxon>
        <taxon>Pentapetalae</taxon>
        <taxon>asterids</taxon>
        <taxon>lamiids</taxon>
        <taxon>Solanales</taxon>
        <taxon>Solanaceae</taxon>
        <taxon>Solanoideae</taxon>
        <taxon>Datureae</taxon>
        <taxon>Datura</taxon>
    </lineage>
</organism>
<keyword evidence="6" id="KW-0906">Nuclear pore complex</keyword>
<keyword evidence="3" id="KW-0509">mRNA transport</keyword>
<evidence type="ECO:0000256" key="7">
    <source>
        <dbReference type="ARBA" id="ARBA00023242"/>
    </source>
</evidence>
<feature type="region of interest" description="Disordered" evidence="8">
    <location>
        <begin position="477"/>
        <end position="509"/>
    </location>
</feature>
<evidence type="ECO:0000256" key="6">
    <source>
        <dbReference type="ARBA" id="ARBA00023132"/>
    </source>
</evidence>